<dbReference type="OrthoDB" id="1856278at2"/>
<evidence type="ECO:0000259" key="1">
    <source>
        <dbReference type="PROSITE" id="PS50943"/>
    </source>
</evidence>
<proteinExistence type="predicted"/>
<dbReference type="InterPro" id="IPR003593">
    <property type="entry name" value="AAA+_ATPase"/>
</dbReference>
<evidence type="ECO:0000313" key="4">
    <source>
        <dbReference type="Proteomes" id="UP000002754"/>
    </source>
</evidence>
<reference evidence="3 5" key="2">
    <citation type="submission" date="2014-01" db="EMBL/GenBank/DDBJ databases">
        <title>Draft genome sequencing of Bacillus alcalophilus CGMCC 1.3604.</title>
        <authorList>
            <person name="Yang J."/>
            <person name="Diao L."/>
            <person name="Yang S."/>
        </authorList>
    </citation>
    <scope>NUCLEOTIDE SEQUENCE [LARGE SCALE GENOMIC DNA]</scope>
    <source>
        <strain evidence="3 5">CGMCC 1.3604</strain>
    </source>
</reference>
<dbReference type="EMBL" id="JALP01000078">
    <property type="protein sequence ID" value="THG91336.1"/>
    <property type="molecule type" value="Genomic_DNA"/>
</dbReference>
<dbReference type="InterPro" id="IPR010982">
    <property type="entry name" value="Lambda_DNA-bd_dom_sf"/>
</dbReference>
<dbReference type="PROSITE" id="PS50943">
    <property type="entry name" value="HTH_CROC1"/>
    <property type="match status" value="1"/>
</dbReference>
<accession>A0A094WGH5</accession>
<evidence type="ECO:0000313" key="5">
    <source>
        <dbReference type="Proteomes" id="UP000297014"/>
    </source>
</evidence>
<dbReference type="InterPro" id="IPR049945">
    <property type="entry name" value="AAA_22"/>
</dbReference>
<dbReference type="STRING" id="1218173.BALCAV_0213555"/>
<name>A0A094WGH5_ALKAL</name>
<sequence length="299" mass="32814">MSEGIKINHLQQMLKEYIENSNESQSAVAKSIGISAPALSQYLKGTYPTPHKIEPKVEAFLSVSEKRSIAPKKPDFRETSISTSVMDVITYCHVQGGIGAVYGDAGVGKTQGAKAYVSSHPDSIFITIAPAYSTPKGVSELIAEELRINEASSIRRMYRDIVKKLAKSGRVIIIDEAQHLTLRALEHLRAISDESGVGLVLIGNDEIYTKMLGRGEAAFAQLFSRMAIRENVLTTKVKLNDVKLLFPELNEDEQKFLWRIARSRWGIRGAVNVFVNSASNQDVSVDGLTNVAKYMGIGA</sequence>
<dbReference type="Proteomes" id="UP000002754">
    <property type="component" value="Unassembled WGS sequence"/>
</dbReference>
<dbReference type="CDD" id="cd00093">
    <property type="entry name" value="HTH_XRE"/>
    <property type="match status" value="1"/>
</dbReference>
<dbReference type="SMART" id="SM00382">
    <property type="entry name" value="AAA"/>
    <property type="match status" value="1"/>
</dbReference>
<dbReference type="GO" id="GO:0003677">
    <property type="term" value="F:DNA binding"/>
    <property type="evidence" value="ECO:0007669"/>
    <property type="project" value="InterPro"/>
</dbReference>
<evidence type="ECO:0000313" key="3">
    <source>
        <dbReference type="EMBL" id="THG91336.1"/>
    </source>
</evidence>
<dbReference type="GO" id="GO:0016887">
    <property type="term" value="F:ATP hydrolysis activity"/>
    <property type="evidence" value="ECO:0007669"/>
    <property type="project" value="InterPro"/>
</dbReference>
<dbReference type="InterPro" id="IPR052026">
    <property type="entry name" value="ExeA_AAA_ATPase_DNA-bind"/>
</dbReference>
<reference evidence="2 4" key="1">
    <citation type="journal article" date="2014" name="Genome Announc.">
        <title>Draft Genome Sequence of Bacillus alcalophilus AV1934, a Classic Alkaliphile Isolated from Human Feces in 1934.</title>
        <authorList>
            <person name="Attie O."/>
            <person name="Jayaprakash A."/>
            <person name="Shah H."/>
            <person name="Paulsen I.T."/>
            <person name="Morino M."/>
            <person name="Takahashi Y."/>
            <person name="Narumi I."/>
            <person name="Sachidanandam R."/>
            <person name="Satoh K."/>
            <person name="Ito M."/>
            <person name="Krulwich T.A."/>
        </authorList>
    </citation>
    <scope>NUCLEOTIDE SEQUENCE [LARGE SCALE GENOMIC DNA]</scope>
    <source>
        <strain evidence="2 4">AV1934</strain>
    </source>
</reference>
<dbReference type="SUPFAM" id="SSF52540">
    <property type="entry name" value="P-loop containing nucleoside triphosphate hydrolases"/>
    <property type="match status" value="1"/>
</dbReference>
<organism evidence="2 4">
    <name type="scientific">Alkalihalobacillus alcalophilus ATCC 27647 = CGMCC 1.3604</name>
    <dbReference type="NCBI Taxonomy" id="1218173"/>
    <lineage>
        <taxon>Bacteria</taxon>
        <taxon>Bacillati</taxon>
        <taxon>Bacillota</taxon>
        <taxon>Bacilli</taxon>
        <taxon>Bacillales</taxon>
        <taxon>Bacillaceae</taxon>
        <taxon>Alkalihalobacillus</taxon>
    </lineage>
</organism>
<dbReference type="Gene3D" id="1.10.260.40">
    <property type="entry name" value="lambda repressor-like DNA-binding domains"/>
    <property type="match status" value="1"/>
</dbReference>
<feature type="domain" description="HTH cro/C1-type" evidence="1">
    <location>
        <begin position="14"/>
        <end position="66"/>
    </location>
</feature>
<dbReference type="EMBL" id="ALPT02000044">
    <property type="protein sequence ID" value="KGA96844.1"/>
    <property type="molecule type" value="Genomic_DNA"/>
</dbReference>
<dbReference type="InterPro" id="IPR027417">
    <property type="entry name" value="P-loop_NTPase"/>
</dbReference>
<gene>
    <name evidence="3" type="ORF">AJ85_05795</name>
    <name evidence="2" type="ORF">BALCAV_0213555</name>
</gene>
<dbReference type="eggNOG" id="COG2842">
    <property type="taxonomic scope" value="Bacteria"/>
</dbReference>
<dbReference type="SUPFAM" id="SSF47413">
    <property type="entry name" value="lambda repressor-like DNA-binding domains"/>
    <property type="match status" value="1"/>
</dbReference>
<dbReference type="Pfam" id="PF13401">
    <property type="entry name" value="AAA_22"/>
    <property type="match status" value="1"/>
</dbReference>
<comment type="caution">
    <text evidence="2">The sequence shown here is derived from an EMBL/GenBank/DDBJ whole genome shotgun (WGS) entry which is preliminary data.</text>
</comment>
<dbReference type="PANTHER" id="PTHR35894">
    <property type="entry name" value="GENERAL SECRETION PATHWAY PROTEIN A-RELATED"/>
    <property type="match status" value="1"/>
</dbReference>
<dbReference type="Proteomes" id="UP000297014">
    <property type="component" value="Unassembled WGS sequence"/>
</dbReference>
<dbReference type="InterPro" id="IPR001387">
    <property type="entry name" value="Cro/C1-type_HTH"/>
</dbReference>
<evidence type="ECO:0000313" key="2">
    <source>
        <dbReference type="EMBL" id="KGA96844.1"/>
    </source>
</evidence>
<dbReference type="AlphaFoldDB" id="A0A094WGH5"/>
<dbReference type="PANTHER" id="PTHR35894:SF5">
    <property type="entry name" value="MU-LIKE PROPHAGE FLUMU DNA TRANSPOSITION PROTEIN B"/>
    <property type="match status" value="1"/>
</dbReference>
<keyword evidence="4" id="KW-1185">Reference proteome</keyword>
<dbReference type="RefSeq" id="WP_003321243.1">
    <property type="nucleotide sequence ID" value="NZ_ALPT02000044.1"/>
</dbReference>
<protein>
    <submittedName>
        <fullName evidence="2">ATPase</fullName>
    </submittedName>
</protein>
<dbReference type="Gene3D" id="3.40.50.300">
    <property type="entry name" value="P-loop containing nucleotide triphosphate hydrolases"/>
    <property type="match status" value="1"/>
</dbReference>